<organism evidence="5 6">
    <name type="scientific">Aeromicrobium alkaliterrae</name>
    <dbReference type="NCBI Taxonomy" id="302168"/>
    <lineage>
        <taxon>Bacteria</taxon>
        <taxon>Bacillati</taxon>
        <taxon>Actinomycetota</taxon>
        <taxon>Actinomycetes</taxon>
        <taxon>Propionibacteriales</taxon>
        <taxon>Nocardioidaceae</taxon>
        <taxon>Aeromicrobium</taxon>
    </lineage>
</organism>
<feature type="compositionally biased region" description="Pro residues" evidence="1">
    <location>
        <begin position="1"/>
        <end position="14"/>
    </location>
</feature>
<dbReference type="EMBL" id="BAAAME010000010">
    <property type="protein sequence ID" value="GAA1751600.1"/>
    <property type="molecule type" value="Genomic_DNA"/>
</dbReference>
<dbReference type="InterPro" id="IPR057893">
    <property type="entry name" value="LRV_2"/>
</dbReference>
<proteinExistence type="predicted"/>
<feature type="compositionally biased region" description="Low complexity" evidence="1">
    <location>
        <begin position="15"/>
        <end position="27"/>
    </location>
</feature>
<feature type="transmembrane region" description="Helical" evidence="2">
    <location>
        <begin position="207"/>
        <end position="226"/>
    </location>
</feature>
<feature type="transmembrane region" description="Helical" evidence="2">
    <location>
        <begin position="233"/>
        <end position="254"/>
    </location>
</feature>
<gene>
    <name evidence="5" type="ORF">GCM10009710_34110</name>
</gene>
<feature type="transmembrane region" description="Helical" evidence="2">
    <location>
        <begin position="419"/>
        <end position="443"/>
    </location>
</feature>
<name>A0ABN2KA53_9ACTN</name>
<evidence type="ECO:0000256" key="2">
    <source>
        <dbReference type="SAM" id="Phobius"/>
    </source>
</evidence>
<accession>A0ABN2KA53</accession>
<dbReference type="Pfam" id="PF25591">
    <property type="entry name" value="LRV_2"/>
    <property type="match status" value="1"/>
</dbReference>
<dbReference type="RefSeq" id="WP_344203830.1">
    <property type="nucleotide sequence ID" value="NZ_BAAAME010000010.1"/>
</dbReference>
<feature type="transmembrane region" description="Helical" evidence="2">
    <location>
        <begin position="74"/>
        <end position="98"/>
    </location>
</feature>
<evidence type="ECO:0000313" key="5">
    <source>
        <dbReference type="EMBL" id="GAA1751600.1"/>
    </source>
</evidence>
<keyword evidence="2" id="KW-0812">Transmembrane</keyword>
<evidence type="ECO:0000259" key="4">
    <source>
        <dbReference type="Pfam" id="PF25592"/>
    </source>
</evidence>
<feature type="transmembrane region" description="Helical" evidence="2">
    <location>
        <begin position="274"/>
        <end position="297"/>
    </location>
</feature>
<protein>
    <submittedName>
        <fullName evidence="5">Uncharacterized protein</fullName>
    </submittedName>
</protein>
<comment type="caution">
    <text evidence="5">The sequence shown here is derived from an EMBL/GenBank/DDBJ whole genome shotgun (WGS) entry which is preliminary data.</text>
</comment>
<evidence type="ECO:0000256" key="1">
    <source>
        <dbReference type="SAM" id="MobiDB-lite"/>
    </source>
</evidence>
<keyword evidence="2" id="KW-0472">Membrane</keyword>
<reference evidence="5 6" key="1">
    <citation type="journal article" date="2019" name="Int. J. Syst. Evol. Microbiol.">
        <title>The Global Catalogue of Microorganisms (GCM) 10K type strain sequencing project: providing services to taxonomists for standard genome sequencing and annotation.</title>
        <authorList>
            <consortium name="The Broad Institute Genomics Platform"/>
            <consortium name="The Broad Institute Genome Sequencing Center for Infectious Disease"/>
            <person name="Wu L."/>
            <person name="Ma J."/>
        </authorList>
    </citation>
    <scope>NUCLEOTIDE SEQUENCE [LARGE SCALE GENOMIC DNA]</scope>
    <source>
        <strain evidence="5 6">JCM 13518</strain>
    </source>
</reference>
<feature type="region of interest" description="Disordered" evidence="1">
    <location>
        <begin position="480"/>
        <end position="518"/>
    </location>
</feature>
<dbReference type="Proteomes" id="UP001501057">
    <property type="component" value="Unassembled WGS sequence"/>
</dbReference>
<dbReference type="PANTHER" id="PTHR48125:SF10">
    <property type="entry name" value="OS12G0136300 PROTEIN"/>
    <property type="match status" value="1"/>
</dbReference>
<feature type="domain" description="Leucine rich repeat variant" evidence="3">
    <location>
        <begin position="540"/>
        <end position="597"/>
    </location>
</feature>
<feature type="domain" description="DUF7937" evidence="4">
    <location>
        <begin position="43"/>
        <end position="440"/>
    </location>
</feature>
<keyword evidence="6" id="KW-1185">Reference proteome</keyword>
<keyword evidence="2" id="KW-1133">Transmembrane helix</keyword>
<feature type="region of interest" description="Disordered" evidence="1">
    <location>
        <begin position="1"/>
        <end position="27"/>
    </location>
</feature>
<feature type="transmembrane region" description="Helical" evidence="2">
    <location>
        <begin position="172"/>
        <end position="195"/>
    </location>
</feature>
<dbReference type="InterPro" id="IPR057697">
    <property type="entry name" value="DUF7937"/>
</dbReference>
<feature type="transmembrane region" description="Helical" evidence="2">
    <location>
        <begin position="318"/>
        <end position="338"/>
    </location>
</feature>
<feature type="transmembrane region" description="Helical" evidence="2">
    <location>
        <begin position="377"/>
        <end position="397"/>
    </location>
</feature>
<feature type="transmembrane region" description="Helical" evidence="2">
    <location>
        <begin position="135"/>
        <end position="152"/>
    </location>
</feature>
<feature type="compositionally biased region" description="Low complexity" evidence="1">
    <location>
        <begin position="495"/>
        <end position="518"/>
    </location>
</feature>
<evidence type="ECO:0000259" key="3">
    <source>
        <dbReference type="Pfam" id="PF25591"/>
    </source>
</evidence>
<feature type="transmembrane region" description="Helical" evidence="2">
    <location>
        <begin position="344"/>
        <end position="365"/>
    </location>
</feature>
<feature type="transmembrane region" description="Helical" evidence="2">
    <location>
        <begin position="110"/>
        <end position="129"/>
    </location>
</feature>
<evidence type="ECO:0000313" key="6">
    <source>
        <dbReference type="Proteomes" id="UP001501057"/>
    </source>
</evidence>
<dbReference type="PANTHER" id="PTHR48125">
    <property type="entry name" value="LP07818P1"/>
    <property type="match status" value="1"/>
</dbReference>
<dbReference type="Pfam" id="PF25592">
    <property type="entry name" value="DUF7937"/>
    <property type="match status" value="1"/>
</dbReference>
<sequence>MTSQPYPPQQPQPQPQYQQPQYQPAPGAPAQVTNPFSGLPLVDVLRDVAALVLLVTALFYDWNFDGGINSGAELWFVDVVTGLAVISLVATYLWKLGVFGQAWNPRTNGLIRLIAGALYFVVILVVVILDLADDRAVGIGVAIGLFAALLVAQPRKHELPPASLAPSDKIWVYVTGGLVALSALFALISSLVFIGDLNDLGAEAPEIIVYVIAAIVYTALLAYGAVQALLSKPAGIALIAGFGLLVLVLGILHIDGQNASQLTGFVTLLGGFESFHGPGFGAFLLVGAAAAALSPGASRATGGATHPISLSGAAKTGFLLLALASLLHVLGAIFIGILADDFGAPVIVTLILSVLGAVVAVFGFVTTSSTGSKLLPLVAAGVWALLVTILAIIIAIIDEGSAGFLNLNGGPQGLSADTWLGAILAAAVIALAITGVAPITGVFKKAVANAQAGGPAVGAPLPGAPAPTAPIVSAPAPAPAPAYQAPAAPAPAAPAPEAAAPAPEAPAQEAPAQEAAAPTPTQVIPVGEALTEQVAVDPIVQRASDPTISQAELADLVQNHPQARAAAAANPQAYPGMLEWLGQLGDPEVDAALAQRPQA</sequence>